<protein>
    <recommendedName>
        <fullName evidence="2">Type II secretion system protein GspG C-terminal domain-containing protein</fullName>
    </recommendedName>
</protein>
<dbReference type="EMBL" id="DSTT01000006">
    <property type="protein sequence ID" value="HFK24459.1"/>
    <property type="molecule type" value="Genomic_DNA"/>
</dbReference>
<evidence type="ECO:0008006" key="2">
    <source>
        <dbReference type="Google" id="ProtNLM"/>
    </source>
</evidence>
<sequence length="101" mass="11696">MAKRTIFIILILTVFLILFLPACESKKEVVETTEKVLELPDKTKVISDLSKLRNQIATFYMNNGRYPNDLGELNIDLFNPIEDFVYNKNNGNVKNKNYPQL</sequence>
<dbReference type="AlphaFoldDB" id="A0A7C3N7P3"/>
<proteinExistence type="predicted"/>
<reference evidence="1" key="1">
    <citation type="journal article" date="2020" name="mSystems">
        <title>Genome- and Community-Level Interaction Insights into Carbon Utilization and Element Cycling Functions of Hydrothermarchaeota in Hydrothermal Sediment.</title>
        <authorList>
            <person name="Zhou Z."/>
            <person name="Liu Y."/>
            <person name="Xu W."/>
            <person name="Pan J."/>
            <person name="Luo Z.H."/>
            <person name="Li M."/>
        </authorList>
    </citation>
    <scope>NUCLEOTIDE SEQUENCE [LARGE SCALE GENOMIC DNA]</scope>
    <source>
        <strain evidence="1">SpSt-464</strain>
    </source>
</reference>
<organism evidence="1">
    <name type="scientific">candidate division WOR-3 bacterium</name>
    <dbReference type="NCBI Taxonomy" id="2052148"/>
    <lineage>
        <taxon>Bacteria</taxon>
        <taxon>Bacteria division WOR-3</taxon>
    </lineage>
</organism>
<comment type="caution">
    <text evidence="1">The sequence shown here is derived from an EMBL/GenBank/DDBJ whole genome shotgun (WGS) entry which is preliminary data.</text>
</comment>
<evidence type="ECO:0000313" key="1">
    <source>
        <dbReference type="EMBL" id="HFK24459.1"/>
    </source>
</evidence>
<accession>A0A7C3N7P3</accession>
<gene>
    <name evidence="1" type="ORF">ENS15_07430</name>
</gene>
<name>A0A7C3N7P3_UNCW3</name>